<proteinExistence type="predicted"/>
<dbReference type="PROSITE" id="PS50995">
    <property type="entry name" value="HTH_MARR_2"/>
    <property type="match status" value="1"/>
</dbReference>
<dbReference type="Gene3D" id="1.10.10.10">
    <property type="entry name" value="Winged helix-like DNA-binding domain superfamily/Winged helix DNA-binding domain"/>
    <property type="match status" value="1"/>
</dbReference>
<keyword evidence="2" id="KW-0238">DNA-binding</keyword>
<gene>
    <name evidence="5" type="ORF">D1164_11855</name>
</gene>
<evidence type="ECO:0000256" key="3">
    <source>
        <dbReference type="ARBA" id="ARBA00023163"/>
    </source>
</evidence>
<protein>
    <submittedName>
        <fullName evidence="5">MarR family transcriptional regulator</fullName>
    </submittedName>
</protein>
<dbReference type="AlphaFoldDB" id="A0A399D4C3"/>
<evidence type="ECO:0000256" key="1">
    <source>
        <dbReference type="ARBA" id="ARBA00023015"/>
    </source>
</evidence>
<dbReference type="PRINTS" id="PR00598">
    <property type="entry name" value="HTHMARR"/>
</dbReference>
<dbReference type="GO" id="GO:0003700">
    <property type="term" value="F:DNA-binding transcription factor activity"/>
    <property type="evidence" value="ECO:0007669"/>
    <property type="project" value="InterPro"/>
</dbReference>
<dbReference type="GO" id="GO:0003677">
    <property type="term" value="F:DNA binding"/>
    <property type="evidence" value="ECO:0007669"/>
    <property type="project" value="UniProtKB-KW"/>
</dbReference>
<dbReference type="SMART" id="SM00347">
    <property type="entry name" value="HTH_MARR"/>
    <property type="match status" value="1"/>
</dbReference>
<dbReference type="EMBL" id="QWET01000007">
    <property type="protein sequence ID" value="RIH65270.1"/>
    <property type="molecule type" value="Genomic_DNA"/>
</dbReference>
<dbReference type="InterPro" id="IPR036388">
    <property type="entry name" value="WH-like_DNA-bd_sf"/>
</dbReference>
<dbReference type="PANTHER" id="PTHR42756">
    <property type="entry name" value="TRANSCRIPTIONAL REGULATOR, MARR"/>
    <property type="match status" value="1"/>
</dbReference>
<dbReference type="PANTHER" id="PTHR42756:SF1">
    <property type="entry name" value="TRANSCRIPTIONAL REPRESSOR OF EMRAB OPERON"/>
    <property type="match status" value="1"/>
</dbReference>
<dbReference type="SUPFAM" id="SSF46785">
    <property type="entry name" value="Winged helix' DNA-binding domain"/>
    <property type="match status" value="1"/>
</dbReference>
<dbReference type="InterPro" id="IPR036390">
    <property type="entry name" value="WH_DNA-bd_sf"/>
</dbReference>
<evidence type="ECO:0000313" key="5">
    <source>
        <dbReference type="EMBL" id="RIH65270.1"/>
    </source>
</evidence>
<keyword evidence="6" id="KW-1185">Reference proteome</keyword>
<evidence type="ECO:0000256" key="2">
    <source>
        <dbReference type="ARBA" id="ARBA00023125"/>
    </source>
</evidence>
<sequence length="148" mass="16962">MQKNLEQILNTILHSSEILEEKMKQDSDLKDLTSRQLYCIELINKMENPSLTELADGMSIAKASISVMIDRLEKKKLIYKVTSDNDRRTAHVHLTEIGMKAASIHTDLHKRISELLTKDMTESEKEILIVLLNKSVKSLIKNKMQISN</sequence>
<organism evidence="5 6">
    <name type="scientific">Mariniphaga sediminis</name>
    <dbReference type="NCBI Taxonomy" id="1628158"/>
    <lineage>
        <taxon>Bacteria</taxon>
        <taxon>Pseudomonadati</taxon>
        <taxon>Bacteroidota</taxon>
        <taxon>Bacteroidia</taxon>
        <taxon>Marinilabiliales</taxon>
        <taxon>Prolixibacteraceae</taxon>
        <taxon>Mariniphaga</taxon>
    </lineage>
</organism>
<name>A0A399D4C3_9BACT</name>
<comment type="caution">
    <text evidence="5">The sequence shown here is derived from an EMBL/GenBank/DDBJ whole genome shotgun (WGS) entry which is preliminary data.</text>
</comment>
<evidence type="ECO:0000259" key="4">
    <source>
        <dbReference type="PROSITE" id="PS50995"/>
    </source>
</evidence>
<keyword evidence="3" id="KW-0804">Transcription</keyword>
<evidence type="ECO:0000313" key="6">
    <source>
        <dbReference type="Proteomes" id="UP000266441"/>
    </source>
</evidence>
<keyword evidence="1" id="KW-0805">Transcription regulation</keyword>
<dbReference type="OrthoDB" id="1121558at2"/>
<dbReference type="RefSeq" id="WP_119350192.1">
    <property type="nucleotide sequence ID" value="NZ_JBFHKJ010000079.1"/>
</dbReference>
<dbReference type="Proteomes" id="UP000266441">
    <property type="component" value="Unassembled WGS sequence"/>
</dbReference>
<dbReference type="Pfam" id="PF01047">
    <property type="entry name" value="MarR"/>
    <property type="match status" value="1"/>
</dbReference>
<dbReference type="InterPro" id="IPR000835">
    <property type="entry name" value="HTH_MarR-typ"/>
</dbReference>
<feature type="domain" description="HTH marR-type" evidence="4">
    <location>
        <begin position="5"/>
        <end position="137"/>
    </location>
</feature>
<accession>A0A399D4C3</accession>
<reference evidence="5 6" key="1">
    <citation type="journal article" date="2015" name="Int. J. Syst. Evol. Microbiol.">
        <title>Mariniphaga sediminis sp. nov., isolated from coastal sediment.</title>
        <authorList>
            <person name="Wang F.Q."/>
            <person name="Shen Q.Y."/>
            <person name="Chen G.J."/>
            <person name="Du Z.J."/>
        </authorList>
    </citation>
    <scope>NUCLEOTIDE SEQUENCE [LARGE SCALE GENOMIC DNA]</scope>
    <source>
        <strain evidence="5 6">SY21</strain>
    </source>
</reference>